<sequence length="24" mass="2356">MCGLLGLYLSGVALSSFGVVGIKA</sequence>
<dbReference type="EMBL" id="LAZR01047772">
    <property type="protein sequence ID" value="KKK93443.1"/>
    <property type="molecule type" value="Genomic_DNA"/>
</dbReference>
<evidence type="ECO:0000313" key="1">
    <source>
        <dbReference type="EMBL" id="KKK93443.1"/>
    </source>
</evidence>
<dbReference type="AlphaFoldDB" id="A0A0F8ZI51"/>
<reference evidence="1" key="1">
    <citation type="journal article" date="2015" name="Nature">
        <title>Complex archaea that bridge the gap between prokaryotes and eukaryotes.</title>
        <authorList>
            <person name="Spang A."/>
            <person name="Saw J.H."/>
            <person name="Jorgensen S.L."/>
            <person name="Zaremba-Niedzwiedzka K."/>
            <person name="Martijn J."/>
            <person name="Lind A.E."/>
            <person name="van Eijk R."/>
            <person name="Schleper C."/>
            <person name="Guy L."/>
            <person name="Ettema T.J."/>
        </authorList>
    </citation>
    <scope>NUCLEOTIDE SEQUENCE</scope>
</reference>
<accession>A0A0F8ZI51</accession>
<gene>
    <name evidence="1" type="ORF">LCGC14_2692850</name>
</gene>
<feature type="non-terminal residue" evidence="1">
    <location>
        <position position="24"/>
    </location>
</feature>
<proteinExistence type="predicted"/>
<protein>
    <submittedName>
        <fullName evidence="1">Uncharacterized protein</fullName>
    </submittedName>
</protein>
<name>A0A0F8ZI51_9ZZZZ</name>
<comment type="caution">
    <text evidence="1">The sequence shown here is derived from an EMBL/GenBank/DDBJ whole genome shotgun (WGS) entry which is preliminary data.</text>
</comment>
<organism evidence="1">
    <name type="scientific">marine sediment metagenome</name>
    <dbReference type="NCBI Taxonomy" id="412755"/>
    <lineage>
        <taxon>unclassified sequences</taxon>
        <taxon>metagenomes</taxon>
        <taxon>ecological metagenomes</taxon>
    </lineage>
</organism>